<protein>
    <recommendedName>
        <fullName evidence="7">Type III-B CRISPR-associated protein Cas10/Cmr2</fullName>
    </recommendedName>
</protein>
<evidence type="ECO:0000313" key="6">
    <source>
        <dbReference type="Proteomes" id="UP000616608"/>
    </source>
</evidence>
<evidence type="ECO:0000259" key="4">
    <source>
        <dbReference type="Pfam" id="PF22335"/>
    </source>
</evidence>
<dbReference type="Gene3D" id="3.30.70.2220">
    <property type="entry name" value="CRISPR-Cas system, Cmr2 subunit, D1 domain, cysteine cluster"/>
    <property type="match status" value="1"/>
</dbReference>
<dbReference type="InterPro" id="IPR038242">
    <property type="entry name" value="Cmr2_N"/>
</dbReference>
<dbReference type="EMBL" id="BMJT01000007">
    <property type="protein sequence ID" value="GGG26708.1"/>
    <property type="molecule type" value="Genomic_DNA"/>
</dbReference>
<dbReference type="RefSeq" id="WP_188615071.1">
    <property type="nucleotide sequence ID" value="NZ_BMJT01000007.1"/>
</dbReference>
<keyword evidence="2" id="KW-0051">Antiviral defense</keyword>
<keyword evidence="6" id="KW-1185">Reference proteome</keyword>
<dbReference type="InterPro" id="IPR013407">
    <property type="entry name" value="CRISPR-assoc_prot_Cmr2"/>
</dbReference>
<gene>
    <name evidence="5" type="ORF">GCM10007425_21630</name>
</gene>
<keyword evidence="1" id="KW-0547">Nucleotide-binding</keyword>
<feature type="domain" description="Cas10/Cmr2 second palm" evidence="4">
    <location>
        <begin position="281"/>
        <end position="401"/>
    </location>
</feature>
<evidence type="ECO:0000256" key="2">
    <source>
        <dbReference type="ARBA" id="ARBA00023118"/>
    </source>
</evidence>
<reference evidence="5" key="2">
    <citation type="submission" date="2020-09" db="EMBL/GenBank/DDBJ databases">
        <authorList>
            <person name="Sun Q."/>
            <person name="Zhou Y."/>
        </authorList>
    </citation>
    <scope>NUCLEOTIDE SEQUENCE</scope>
    <source>
        <strain evidence="5">CGMCC 1.15760</strain>
    </source>
</reference>
<organism evidence="5 6">
    <name type="scientific">Lysinibacillus alkalisoli</name>
    <dbReference type="NCBI Taxonomy" id="1911548"/>
    <lineage>
        <taxon>Bacteria</taxon>
        <taxon>Bacillati</taxon>
        <taxon>Bacillota</taxon>
        <taxon>Bacilli</taxon>
        <taxon>Bacillales</taxon>
        <taxon>Bacillaceae</taxon>
        <taxon>Lysinibacillus</taxon>
    </lineage>
</organism>
<dbReference type="Pfam" id="PF12469">
    <property type="entry name" value="Cmr2_N"/>
    <property type="match status" value="1"/>
</dbReference>
<dbReference type="Pfam" id="PF22335">
    <property type="entry name" value="Cas10-Cmr2_palm2"/>
    <property type="match status" value="1"/>
</dbReference>
<dbReference type="InterPro" id="IPR043128">
    <property type="entry name" value="Rev_trsase/Diguanyl_cyclase"/>
</dbReference>
<evidence type="ECO:0000313" key="5">
    <source>
        <dbReference type="EMBL" id="GGG26708.1"/>
    </source>
</evidence>
<feature type="domain" description="CRISPR-associated protein Cmr2 N-terminal" evidence="3">
    <location>
        <begin position="5"/>
        <end position="54"/>
    </location>
</feature>
<dbReference type="GO" id="GO:0000166">
    <property type="term" value="F:nucleotide binding"/>
    <property type="evidence" value="ECO:0007669"/>
    <property type="project" value="UniProtKB-KW"/>
</dbReference>
<dbReference type="NCBIfam" id="TIGR02577">
    <property type="entry name" value="cas_TM1794_Cmr2"/>
    <property type="match status" value="1"/>
</dbReference>
<evidence type="ECO:0000256" key="1">
    <source>
        <dbReference type="ARBA" id="ARBA00022741"/>
    </source>
</evidence>
<sequence length="536" mass="60706">MSNALMLFTIGPVQQFVGPSRKLKDLYSGSFLLSHLAIQAKEFFEKKQVKVIIPAPNIVSAPNRLVVQVENIEEAEQLAKAVNTHVHQEFLNISKKVFEKSNLMFTQEVKQQLETFLETNWVVQQNNGTFQTNYKNLLVNMHGIKNTRMFKQITEKPGRKCDLYEQYNALITSNEKSLQNLQRTNLKRGENLSAISLVKRNLDKCKLQYFDMEVSSVAYMLLKSYLPSTVNLDKLKDEGSEALFDLKNNEDISNHKEYKPETKQTALGLYDQYSNEIGSPYYAIVKLDGDGVGTKYQEVTSIEISQNLSEAISGFSQKAKEIIKENQGVCVFAGGEDILAFFPLHKLFKALSMLIKEFGMIKELNYQGTLSAGIIITHLMTPLKPLLEQVESLEAHAKAIDEDKAAFSMNIIRRGGLTTPLRMKFGKDGENLKVVEELIKTLHLQENSTSFIQNVLTLLTSIKSTVNEEMLIVLLRKLLTNSLANASLEEQLGVFISVYEVVDKDIESFLSLLQQSTFLARNIRKEQPRGRLEIDV</sequence>
<evidence type="ECO:0000259" key="3">
    <source>
        <dbReference type="Pfam" id="PF12469"/>
    </source>
</evidence>
<dbReference type="AlphaFoldDB" id="A0A917G7C8"/>
<dbReference type="InterPro" id="IPR024615">
    <property type="entry name" value="CRISPR-assoc_Cmr2_N"/>
</dbReference>
<dbReference type="InterPro" id="IPR054767">
    <property type="entry name" value="Cas10-Cmr2_palm2"/>
</dbReference>
<accession>A0A917G7C8</accession>
<reference evidence="5" key="1">
    <citation type="journal article" date="2014" name="Int. J. Syst. Evol. Microbiol.">
        <title>Complete genome sequence of Corynebacterium casei LMG S-19264T (=DSM 44701T), isolated from a smear-ripened cheese.</title>
        <authorList>
            <consortium name="US DOE Joint Genome Institute (JGI-PGF)"/>
            <person name="Walter F."/>
            <person name="Albersmeier A."/>
            <person name="Kalinowski J."/>
            <person name="Ruckert C."/>
        </authorList>
    </citation>
    <scope>NUCLEOTIDE SEQUENCE</scope>
    <source>
        <strain evidence="5">CGMCC 1.15760</strain>
    </source>
</reference>
<dbReference type="Proteomes" id="UP000616608">
    <property type="component" value="Unassembled WGS sequence"/>
</dbReference>
<name>A0A917G7C8_9BACI</name>
<dbReference type="Gene3D" id="3.30.70.270">
    <property type="match status" value="1"/>
</dbReference>
<dbReference type="GO" id="GO:0051607">
    <property type="term" value="P:defense response to virus"/>
    <property type="evidence" value="ECO:0007669"/>
    <property type="project" value="UniProtKB-KW"/>
</dbReference>
<comment type="caution">
    <text evidence="5">The sequence shown here is derived from an EMBL/GenBank/DDBJ whole genome shotgun (WGS) entry which is preliminary data.</text>
</comment>
<proteinExistence type="predicted"/>
<evidence type="ECO:0008006" key="7">
    <source>
        <dbReference type="Google" id="ProtNLM"/>
    </source>
</evidence>